<name>A0A0M3I935_ASCLU</name>
<evidence type="ECO:0000313" key="2">
    <source>
        <dbReference type="WBParaSite" id="ALUE_0001392101-mRNA-1"/>
    </source>
</evidence>
<dbReference type="AlphaFoldDB" id="A0A0M3I935"/>
<accession>A0A0M3I935</accession>
<sequence>MSMKISDWVLYLEFLHLRRCLVWSGNLRAISLNVISEETNYDRIYEIAELMHSKKLMLHFGILQKDMKPERKEETPPMKRPPPAFGNILGRFEASFVTDDTLLRTLLLSNPLPKMSDAKFIQTSAVDNTVLFHLAMFAPRLRKLSLINCSEDKLDEGMVHFVAGFPSRISRCLQVIWKRKRNRPAAFFLQLVNDHAPLIKGYGARFFAKKFSANKDGERITVWDKKTKKALYIQDFDVNDAGRILGIVMPPDIEAGNRFLFVDL</sequence>
<reference evidence="2" key="1">
    <citation type="submission" date="2017-02" db="UniProtKB">
        <authorList>
            <consortium name="WormBaseParasite"/>
        </authorList>
    </citation>
    <scope>IDENTIFICATION</scope>
</reference>
<keyword evidence="1" id="KW-1185">Reference proteome</keyword>
<organism evidence="1 2">
    <name type="scientific">Ascaris lumbricoides</name>
    <name type="common">Giant roundworm</name>
    <dbReference type="NCBI Taxonomy" id="6252"/>
    <lineage>
        <taxon>Eukaryota</taxon>
        <taxon>Metazoa</taxon>
        <taxon>Ecdysozoa</taxon>
        <taxon>Nematoda</taxon>
        <taxon>Chromadorea</taxon>
        <taxon>Rhabditida</taxon>
        <taxon>Spirurina</taxon>
        <taxon>Ascaridomorpha</taxon>
        <taxon>Ascaridoidea</taxon>
        <taxon>Ascarididae</taxon>
        <taxon>Ascaris</taxon>
    </lineage>
</organism>
<dbReference type="WBParaSite" id="ALUE_0001392101-mRNA-1">
    <property type="protein sequence ID" value="ALUE_0001392101-mRNA-1"/>
    <property type="gene ID" value="ALUE_0001392101"/>
</dbReference>
<dbReference type="Proteomes" id="UP000036681">
    <property type="component" value="Unplaced"/>
</dbReference>
<proteinExistence type="predicted"/>
<evidence type="ECO:0000313" key="1">
    <source>
        <dbReference type="Proteomes" id="UP000036681"/>
    </source>
</evidence>
<protein>
    <submittedName>
        <fullName evidence="2">FBD domain-containing protein</fullName>
    </submittedName>
</protein>